<protein>
    <recommendedName>
        <fullName evidence="4">Outer membrane protein beta-barrel domain-containing protein</fullName>
    </recommendedName>
</protein>
<evidence type="ECO:0000256" key="1">
    <source>
        <dbReference type="SAM" id="SignalP"/>
    </source>
</evidence>
<reference evidence="2 3" key="1">
    <citation type="journal article" date="2009" name="Stand. Genomic Sci.">
        <title>Complete genome sequence of Pedobacter heparinus type strain (HIM 762-3).</title>
        <authorList>
            <person name="Han C."/>
            <person name="Spring S."/>
            <person name="Lapidus A."/>
            <person name="Del Rio T.G."/>
            <person name="Tice H."/>
            <person name="Copeland A."/>
            <person name="Cheng J.F."/>
            <person name="Lucas S."/>
            <person name="Chen F."/>
            <person name="Nolan M."/>
            <person name="Bruce D."/>
            <person name="Goodwin L."/>
            <person name="Pitluck S."/>
            <person name="Ivanova N."/>
            <person name="Mavromatis K."/>
            <person name="Mikhailova N."/>
            <person name="Pati A."/>
            <person name="Chen A."/>
            <person name="Palaniappan K."/>
            <person name="Land M."/>
            <person name="Hauser L."/>
            <person name="Chang Y.J."/>
            <person name="Jeffries C.C."/>
            <person name="Saunders E."/>
            <person name="Chertkov O."/>
            <person name="Brettin T."/>
            <person name="Goker M."/>
            <person name="Rohde M."/>
            <person name="Bristow J."/>
            <person name="Eisen J.A."/>
            <person name="Markowitz V."/>
            <person name="Hugenholtz P."/>
            <person name="Kyrpides N.C."/>
            <person name="Klenk H.P."/>
            <person name="Detter J.C."/>
        </authorList>
    </citation>
    <scope>NUCLEOTIDE SEQUENCE [LARGE SCALE GENOMIC DNA]</scope>
    <source>
        <strain evidence="3">ATCC 13125 / DSM 2366 / CIP 104194 / JCM 7457 / NBRC 12017 / NCIMB 9290 / NRRL B-14731 / HIM 762-3</strain>
    </source>
</reference>
<dbReference type="EMBL" id="CP001681">
    <property type="protein sequence ID" value="ACU06141.1"/>
    <property type="molecule type" value="Genomic_DNA"/>
</dbReference>
<evidence type="ECO:0008006" key="4">
    <source>
        <dbReference type="Google" id="ProtNLM"/>
    </source>
</evidence>
<proteinExistence type="predicted"/>
<feature type="chain" id="PRO_5002974326" description="Outer membrane protein beta-barrel domain-containing protein" evidence="1">
    <location>
        <begin position="21"/>
        <end position="235"/>
    </location>
</feature>
<dbReference type="InterPro" id="IPR011250">
    <property type="entry name" value="OMP/PagP_B-barrel"/>
</dbReference>
<feature type="signal peptide" evidence="1">
    <location>
        <begin position="1"/>
        <end position="20"/>
    </location>
</feature>
<dbReference type="SUPFAM" id="SSF56925">
    <property type="entry name" value="OMPA-like"/>
    <property type="match status" value="1"/>
</dbReference>
<dbReference type="Proteomes" id="UP000000852">
    <property type="component" value="Chromosome"/>
</dbReference>
<dbReference type="RefSeq" id="WP_015809749.1">
    <property type="nucleotide sequence ID" value="NC_013061.1"/>
</dbReference>
<dbReference type="HOGENOM" id="CLU_1179328_0_0_10"/>
<organism evidence="2 3">
    <name type="scientific">Pedobacter heparinus (strain ATCC 13125 / DSM 2366 / CIP 104194 / JCM 7457 / NBRC 12017 / NCIMB 9290 / NRRL B-14731 / HIM 762-3)</name>
    <dbReference type="NCBI Taxonomy" id="485917"/>
    <lineage>
        <taxon>Bacteria</taxon>
        <taxon>Pseudomonadati</taxon>
        <taxon>Bacteroidota</taxon>
        <taxon>Sphingobacteriia</taxon>
        <taxon>Sphingobacteriales</taxon>
        <taxon>Sphingobacteriaceae</taxon>
        <taxon>Pedobacter</taxon>
    </lineage>
</organism>
<dbReference type="OrthoDB" id="752592at2"/>
<dbReference type="eggNOG" id="ENOG5033Y2F">
    <property type="taxonomic scope" value="Bacteria"/>
</dbReference>
<name>C6XVR6_PEDHD</name>
<keyword evidence="3" id="KW-1185">Reference proteome</keyword>
<keyword evidence="1" id="KW-0732">Signal</keyword>
<dbReference type="STRING" id="485917.Phep_3950"/>
<sequence>MKKNLLTVLLILLLGSATFAQMNGNYNYSIAVNGYSLMQMPKILNQKNAEKFSDFSFRGGMIKFNDNQISYRLGGSYLKNDVELVNNCVGCQEANGKMTDYAFKLGFEKNINFSRIQPYFGFDIGFRYNKFDGTLVSTNDAFDSRDVGSSTLGPNGVETSKTGFTAAPVIGIKINPVSMISLFAESNLEMFYSYERQEMVAADANNTRTLNKYNKTEWLLNPVTVGIQVHLGSIK</sequence>
<evidence type="ECO:0000313" key="3">
    <source>
        <dbReference type="Proteomes" id="UP000000852"/>
    </source>
</evidence>
<accession>C6XVR6</accession>
<evidence type="ECO:0000313" key="2">
    <source>
        <dbReference type="EMBL" id="ACU06141.1"/>
    </source>
</evidence>
<dbReference type="AlphaFoldDB" id="C6XVR6"/>
<dbReference type="KEGG" id="phe:Phep_3950"/>
<gene>
    <name evidence="2" type="ordered locus">Phep_3950</name>
</gene>